<dbReference type="OrthoDB" id="2282872at2759"/>
<keyword evidence="1" id="KW-0175">Coiled coil</keyword>
<reference evidence="3 4" key="1">
    <citation type="submission" date="2018-06" db="EMBL/GenBank/DDBJ databases">
        <title>Comparative genomics reveals the genomic features of Rhizophagus irregularis, R. cerebriforme, R. diaphanum and Gigaspora rosea, and their symbiotic lifestyle signature.</title>
        <authorList>
            <person name="Morin E."/>
            <person name="San Clemente H."/>
            <person name="Chen E.C.H."/>
            <person name="De La Providencia I."/>
            <person name="Hainaut M."/>
            <person name="Kuo A."/>
            <person name="Kohler A."/>
            <person name="Murat C."/>
            <person name="Tang N."/>
            <person name="Roy S."/>
            <person name="Loubradou J."/>
            <person name="Henrissat B."/>
            <person name="Grigoriev I.V."/>
            <person name="Corradi N."/>
            <person name="Roux C."/>
            <person name="Martin F.M."/>
        </authorList>
    </citation>
    <scope>NUCLEOTIDE SEQUENCE [LARGE SCALE GENOMIC DNA]</scope>
    <source>
        <strain evidence="3 4">DAOM 194757</strain>
    </source>
</reference>
<evidence type="ECO:0000313" key="3">
    <source>
        <dbReference type="EMBL" id="RIB17883.1"/>
    </source>
</evidence>
<dbReference type="EMBL" id="QKWP01000576">
    <property type="protein sequence ID" value="RIB17883.1"/>
    <property type="molecule type" value="Genomic_DNA"/>
</dbReference>
<feature type="non-terminal residue" evidence="3">
    <location>
        <position position="1"/>
    </location>
</feature>
<dbReference type="InterPro" id="IPR046700">
    <property type="entry name" value="DUF6570"/>
</dbReference>
<protein>
    <recommendedName>
        <fullName evidence="2">DUF6570 domain-containing protein</fullName>
    </recommendedName>
</protein>
<dbReference type="STRING" id="44941.A0A397VCZ3"/>
<gene>
    <name evidence="3" type="ORF">C2G38_1968003</name>
</gene>
<dbReference type="AlphaFoldDB" id="A0A397VCZ3"/>
<accession>A0A397VCZ3</accession>
<proteinExistence type="predicted"/>
<dbReference type="Pfam" id="PF20209">
    <property type="entry name" value="DUF6570"/>
    <property type="match status" value="1"/>
</dbReference>
<feature type="domain" description="DUF6570" evidence="2">
    <location>
        <begin position="1"/>
        <end position="81"/>
    </location>
</feature>
<evidence type="ECO:0000313" key="4">
    <source>
        <dbReference type="Proteomes" id="UP000266673"/>
    </source>
</evidence>
<sequence>IKGHVITFAQNPVSLTKILPLPIYRLCDNLKVVFVGQGHPSETQLKKVLRIRKNKVAEALKWLIEYNILYKGVEIEEMRLNSLPEDGILMALMATTVVVDVDPKDIEHYTGYYEFTNGNSELRSSGMAYTDNISFTEKSRTLEILEKMIDELNTNKDNCTKTISMPHSNNPKNEYTDSTLLPAAFPVLFPYGIGGHEDKFRNQHIHSNDT</sequence>
<feature type="coiled-coil region" evidence="1">
    <location>
        <begin position="135"/>
        <end position="162"/>
    </location>
</feature>
<dbReference type="Proteomes" id="UP000266673">
    <property type="component" value="Unassembled WGS sequence"/>
</dbReference>
<comment type="caution">
    <text evidence="3">The sequence shown here is derived from an EMBL/GenBank/DDBJ whole genome shotgun (WGS) entry which is preliminary data.</text>
</comment>
<name>A0A397VCZ3_9GLOM</name>
<evidence type="ECO:0000259" key="2">
    <source>
        <dbReference type="Pfam" id="PF20209"/>
    </source>
</evidence>
<organism evidence="3 4">
    <name type="scientific">Gigaspora rosea</name>
    <dbReference type="NCBI Taxonomy" id="44941"/>
    <lineage>
        <taxon>Eukaryota</taxon>
        <taxon>Fungi</taxon>
        <taxon>Fungi incertae sedis</taxon>
        <taxon>Mucoromycota</taxon>
        <taxon>Glomeromycotina</taxon>
        <taxon>Glomeromycetes</taxon>
        <taxon>Diversisporales</taxon>
        <taxon>Gigasporaceae</taxon>
        <taxon>Gigaspora</taxon>
    </lineage>
</organism>
<evidence type="ECO:0000256" key="1">
    <source>
        <dbReference type="SAM" id="Coils"/>
    </source>
</evidence>
<keyword evidence="4" id="KW-1185">Reference proteome</keyword>